<organism evidence="2 3">
    <name type="scientific">Alkalihalobacillus alcalophilus ATCC 27647 = CGMCC 1.3604</name>
    <dbReference type="NCBI Taxonomy" id="1218173"/>
    <lineage>
        <taxon>Bacteria</taxon>
        <taxon>Bacillati</taxon>
        <taxon>Bacillota</taxon>
        <taxon>Bacilli</taxon>
        <taxon>Bacillales</taxon>
        <taxon>Bacillaceae</taxon>
        <taxon>Alkalihalobacillus</taxon>
    </lineage>
</organism>
<dbReference type="AlphaFoldDB" id="A0A094X9L6"/>
<gene>
    <name evidence="2" type="ORF">BALCAV_0222535</name>
</gene>
<evidence type="ECO:0000313" key="2">
    <source>
        <dbReference type="EMBL" id="KGA95465.1"/>
    </source>
</evidence>
<reference evidence="2 3" key="1">
    <citation type="journal article" date="2014" name="Genome Announc.">
        <title>Draft Genome Sequence of Bacillus alcalophilus AV1934, a Classic Alkaliphile Isolated from Human Feces in 1934.</title>
        <authorList>
            <person name="Attie O."/>
            <person name="Jayaprakash A."/>
            <person name="Shah H."/>
            <person name="Paulsen I.T."/>
            <person name="Morino M."/>
            <person name="Takahashi Y."/>
            <person name="Narumi I."/>
            <person name="Sachidanandam R."/>
            <person name="Satoh K."/>
            <person name="Ito M."/>
            <person name="Krulwich T.A."/>
        </authorList>
    </citation>
    <scope>NUCLEOTIDE SEQUENCE [LARGE SCALE GENOMIC DNA]</scope>
    <source>
        <strain evidence="2 3">AV1934</strain>
    </source>
</reference>
<proteinExistence type="predicted"/>
<feature type="region of interest" description="Disordered" evidence="1">
    <location>
        <begin position="24"/>
        <end position="79"/>
    </location>
</feature>
<accession>A0A094X9L6</accession>
<comment type="caution">
    <text evidence="2">The sequence shown here is derived from an EMBL/GenBank/DDBJ whole genome shotgun (WGS) entry which is preliminary data.</text>
</comment>
<name>A0A094X9L6_ALKAL</name>
<protein>
    <submittedName>
        <fullName evidence="2">Uncharacterized protein</fullName>
    </submittedName>
</protein>
<evidence type="ECO:0000256" key="1">
    <source>
        <dbReference type="SAM" id="MobiDB-lite"/>
    </source>
</evidence>
<sequence length="79" mass="9032">MKPIIEIHHESTKSRVQDESVVFVPPREKHRGKSDMPHLPEEENRRGSRTLPSDKAHSNRSVLFNLHKENAQAKKSSGP</sequence>
<feature type="compositionally biased region" description="Basic and acidic residues" evidence="1">
    <location>
        <begin position="33"/>
        <end position="57"/>
    </location>
</feature>
<dbReference type="Proteomes" id="UP000002754">
    <property type="component" value="Unassembled WGS sequence"/>
</dbReference>
<evidence type="ECO:0000313" key="3">
    <source>
        <dbReference type="Proteomes" id="UP000002754"/>
    </source>
</evidence>
<dbReference type="EMBL" id="ALPT02000164">
    <property type="protein sequence ID" value="KGA95465.1"/>
    <property type="molecule type" value="Genomic_DNA"/>
</dbReference>
<keyword evidence="3" id="KW-1185">Reference proteome</keyword>